<proteinExistence type="predicted"/>
<accession>A0ACD5A8G8</accession>
<sequence>MPLAFVGRALVTHEEVPPKLGQLMNVERGINDGLALPVALIRIAGAAPTAGYAESGIAIGPMGLVSVVSGLLVLQAGIPQGEHCVTRSATLSACVVVRHREDGEDCRSTARCRTSKHVNMAQQERGPSPGAGLRKVGPVLGRGSIAAPGTWSRLGLRDDRPRRGMRTTALRRW</sequence>
<dbReference type="Proteomes" id="UP001432251">
    <property type="component" value="Chromosome"/>
</dbReference>
<evidence type="ECO:0000313" key="2">
    <source>
        <dbReference type="Proteomes" id="UP001432251"/>
    </source>
</evidence>
<protein>
    <submittedName>
        <fullName evidence="1">Uncharacterized protein</fullName>
    </submittedName>
</protein>
<organism evidence="1 2">
    <name type="scientific">Streptomyces citrinus</name>
    <dbReference type="NCBI Taxonomy" id="3118173"/>
    <lineage>
        <taxon>Bacteria</taxon>
        <taxon>Bacillati</taxon>
        <taxon>Actinomycetota</taxon>
        <taxon>Actinomycetes</taxon>
        <taxon>Kitasatosporales</taxon>
        <taxon>Streptomycetaceae</taxon>
        <taxon>Streptomyces</taxon>
    </lineage>
</organism>
<dbReference type="EMBL" id="CP146022">
    <property type="protein sequence ID" value="WWQ62158.1"/>
    <property type="molecule type" value="Genomic_DNA"/>
</dbReference>
<name>A0ACD5A8G8_9ACTN</name>
<gene>
    <name evidence="1" type="ORF">V2W30_01425</name>
</gene>
<reference evidence="1" key="1">
    <citation type="journal article" date="2025" name="Int. J. Syst. Evol. Microbiol.">
        <title>Streptomyces citrinus sp. nov., with yellow diffusible pigment.</title>
        <authorList>
            <person name="He Y."/>
            <person name="Yang E."/>
            <person name="Xu J."/>
            <person name="Sun Y."/>
            <person name="Sun L."/>
        </authorList>
    </citation>
    <scope>NUCLEOTIDE SEQUENCE</scope>
    <source>
        <strain evidence="1">Q6</strain>
    </source>
</reference>
<evidence type="ECO:0000313" key="1">
    <source>
        <dbReference type="EMBL" id="WWQ62158.1"/>
    </source>
</evidence>
<keyword evidence="2" id="KW-1185">Reference proteome</keyword>